<reference evidence="1" key="1">
    <citation type="submission" date="2020-05" db="EMBL/GenBank/DDBJ databases">
        <authorList>
            <person name="Chiriac C."/>
            <person name="Salcher M."/>
            <person name="Ghai R."/>
            <person name="Kavagutti S V."/>
        </authorList>
    </citation>
    <scope>NUCLEOTIDE SEQUENCE</scope>
</reference>
<protein>
    <submittedName>
        <fullName evidence="1">Unannotated protein</fullName>
    </submittedName>
</protein>
<sequence>MPPKEKAGRILWEYEGAATVPAEFLDDPIVRLTPRRRGILTA</sequence>
<accession>A0A6J7QX16</accession>
<evidence type="ECO:0000313" key="1">
    <source>
        <dbReference type="EMBL" id="CAB5018684.1"/>
    </source>
</evidence>
<proteinExistence type="predicted"/>
<organism evidence="1">
    <name type="scientific">freshwater metagenome</name>
    <dbReference type="NCBI Taxonomy" id="449393"/>
    <lineage>
        <taxon>unclassified sequences</taxon>
        <taxon>metagenomes</taxon>
        <taxon>ecological metagenomes</taxon>
    </lineage>
</organism>
<gene>
    <name evidence="1" type="ORF">UFOPK4092_00803</name>
</gene>
<dbReference type="AlphaFoldDB" id="A0A6J7QX16"/>
<name>A0A6J7QX16_9ZZZZ</name>
<dbReference type="EMBL" id="CAFBPJ010000078">
    <property type="protein sequence ID" value="CAB5018684.1"/>
    <property type="molecule type" value="Genomic_DNA"/>
</dbReference>